<name>A0A373A4Z3_9ACTN</name>
<dbReference type="GO" id="GO:0046872">
    <property type="term" value="F:metal ion binding"/>
    <property type="evidence" value="ECO:0007669"/>
    <property type="project" value="UniProtKB-UniRule"/>
</dbReference>
<dbReference type="Pfam" id="PF01447">
    <property type="entry name" value="Peptidase_M4"/>
    <property type="match status" value="1"/>
</dbReference>
<comment type="caution">
    <text evidence="14">The sequence shown here is derived from an EMBL/GenBank/DDBJ whole genome shotgun (WGS) entry which is preliminary data.</text>
</comment>
<dbReference type="Gene3D" id="1.10.390.10">
    <property type="entry name" value="Neutral Protease Domain 2"/>
    <property type="match status" value="1"/>
</dbReference>
<dbReference type="PRINTS" id="PR00730">
    <property type="entry name" value="THERMOLYSIN"/>
</dbReference>
<gene>
    <name evidence="14" type="ORF">DR950_03835</name>
</gene>
<dbReference type="Gene3D" id="3.10.170.10">
    <property type="match status" value="1"/>
</dbReference>
<keyword evidence="7 9" id="KW-0482">Metalloprotease</keyword>
<evidence type="ECO:0000256" key="2">
    <source>
        <dbReference type="ARBA" id="ARBA00022670"/>
    </source>
</evidence>
<keyword evidence="2 9" id="KW-0645">Protease</keyword>
<keyword evidence="15" id="KW-1185">Reference proteome</keyword>
<evidence type="ECO:0000259" key="11">
    <source>
        <dbReference type="Pfam" id="PF01447"/>
    </source>
</evidence>
<feature type="domain" description="Peptidase M4 C-terminal" evidence="12">
    <location>
        <begin position="339"/>
        <end position="513"/>
    </location>
</feature>
<protein>
    <recommendedName>
        <fullName evidence="9">Neutral metalloproteinase</fullName>
        <ecNumber evidence="9">3.4.24.-</ecNumber>
    </recommendedName>
</protein>
<feature type="active site" description="Proton donor" evidence="8">
    <location>
        <position position="416"/>
    </location>
</feature>
<evidence type="ECO:0000313" key="14">
    <source>
        <dbReference type="EMBL" id="RGD62637.1"/>
    </source>
</evidence>
<keyword evidence="5 9" id="KW-0378">Hydrolase</keyword>
<dbReference type="Pfam" id="PF02868">
    <property type="entry name" value="Peptidase_M4_C"/>
    <property type="match status" value="1"/>
</dbReference>
<sequence>MAAVALTGAQPADASAHTPPGAVRAGGAGALLSPQEHAELLKEAARIAVELAKALNLDPREVLQPVDAAQDADGTVHFRYNRTFAALPVLGGDLVVHRTAQGALSDTRAHRASIGVPSTTPVVPATQVAQSLHTALPPRLVVWSAAGTPSLAWESVLEATQDDGTPSERHVVTDATTGGQLYAYEAVHTGIGQGQYNGTVPLGTTHTLLGYEMNDTARGGHRTYDMHHEAKGRGDLFTNQTDRWGSGDQSNDETAGVDAHYGAAQTWDYLQDVHGRTGIRGDGVGAYSRVHAGSNYTNAFWSDKCFCMTYGDGPGNAKPLTELDVAAHEMIHGLTSATAGLEYTGESGGLNESTSDIFGTAVSFHADNPTDVPAYLMGKHLDLDGKGTPLRYLDQPSKDGHSPDYWYDGIAGLDVHYSSGPANHFFYLLAEGSGPKTVNGYDYDSPTVDGRVVTGIGRADAERIWYRALTTYMTSTTDYSGARAATLQAAADLFGPDSATVTAVADTWSAVNVNS</sequence>
<comment type="subcellular location">
    <subcellularLocation>
        <location evidence="9">Secreted</location>
    </subcellularLocation>
</comment>
<evidence type="ECO:0000256" key="6">
    <source>
        <dbReference type="ARBA" id="ARBA00022833"/>
    </source>
</evidence>
<dbReference type="SUPFAM" id="SSF55486">
    <property type="entry name" value="Metalloproteases ('zincins'), catalytic domain"/>
    <property type="match status" value="1"/>
</dbReference>
<dbReference type="InterPro" id="IPR023612">
    <property type="entry name" value="Peptidase_M4"/>
</dbReference>
<keyword evidence="6 9" id="KW-0862">Zinc</keyword>
<dbReference type="Pfam" id="PF07504">
    <property type="entry name" value="FTP"/>
    <property type="match status" value="1"/>
</dbReference>
<keyword evidence="3" id="KW-0479">Metal-binding</keyword>
<dbReference type="GO" id="GO:0006508">
    <property type="term" value="P:proteolysis"/>
    <property type="evidence" value="ECO:0007669"/>
    <property type="project" value="UniProtKB-KW"/>
</dbReference>
<feature type="active site" evidence="8">
    <location>
        <position position="329"/>
    </location>
</feature>
<feature type="domain" description="Peptidase M4" evidence="11">
    <location>
        <begin position="189"/>
        <end position="336"/>
    </location>
</feature>
<evidence type="ECO:0000256" key="9">
    <source>
        <dbReference type="RuleBase" id="RU366073"/>
    </source>
</evidence>
<evidence type="ECO:0000256" key="5">
    <source>
        <dbReference type="ARBA" id="ARBA00022801"/>
    </source>
</evidence>
<reference evidence="14 15" key="1">
    <citation type="submission" date="2018-08" db="EMBL/GenBank/DDBJ databases">
        <title>Diversity &amp; Physiological Properties of Lignin-Decomposing Actinobacteria from Soil.</title>
        <authorList>
            <person name="Roh S.G."/>
            <person name="Kim S.B."/>
        </authorList>
    </citation>
    <scope>NUCLEOTIDE SEQUENCE [LARGE SCALE GENOMIC DNA]</scope>
    <source>
        <strain evidence="14 15">MMS17-GH009</strain>
    </source>
</reference>
<keyword evidence="4" id="KW-0732">Signal</keyword>
<comment type="cofactor">
    <cofactor evidence="9">
        <name>Zn(2+)</name>
        <dbReference type="ChEBI" id="CHEBI:29105"/>
    </cofactor>
</comment>
<evidence type="ECO:0000256" key="10">
    <source>
        <dbReference type="SAM" id="MobiDB-lite"/>
    </source>
</evidence>
<comment type="function">
    <text evidence="9">Extracellular zinc metalloprotease.</text>
</comment>
<feature type="domain" description="FTP" evidence="13">
    <location>
        <begin position="63"/>
        <end position="104"/>
    </location>
</feature>
<dbReference type="Gene3D" id="3.10.450.490">
    <property type="match status" value="1"/>
</dbReference>
<evidence type="ECO:0000256" key="4">
    <source>
        <dbReference type="ARBA" id="ARBA00022729"/>
    </source>
</evidence>
<evidence type="ECO:0000256" key="8">
    <source>
        <dbReference type="PIRSR" id="PIRSR623612-1"/>
    </source>
</evidence>
<dbReference type="PANTHER" id="PTHR33794:SF1">
    <property type="entry name" value="BACILLOLYSIN"/>
    <property type="match status" value="1"/>
</dbReference>
<dbReference type="PANTHER" id="PTHR33794">
    <property type="entry name" value="BACILLOLYSIN"/>
    <property type="match status" value="1"/>
</dbReference>
<dbReference type="Proteomes" id="UP000263377">
    <property type="component" value="Unassembled WGS sequence"/>
</dbReference>
<dbReference type="InterPro" id="IPR001570">
    <property type="entry name" value="Peptidase_M4_C_domain"/>
</dbReference>
<dbReference type="GO" id="GO:0005576">
    <property type="term" value="C:extracellular region"/>
    <property type="evidence" value="ECO:0007669"/>
    <property type="project" value="UniProtKB-SubCell"/>
</dbReference>
<dbReference type="InterPro" id="IPR050728">
    <property type="entry name" value="Zinc_Metalloprotease_M4"/>
</dbReference>
<evidence type="ECO:0000256" key="3">
    <source>
        <dbReference type="ARBA" id="ARBA00022723"/>
    </source>
</evidence>
<accession>A0A373A4Z3</accession>
<evidence type="ECO:0000256" key="1">
    <source>
        <dbReference type="ARBA" id="ARBA00009388"/>
    </source>
</evidence>
<dbReference type="InterPro" id="IPR027268">
    <property type="entry name" value="Peptidase_M4/M1_CTD_sf"/>
</dbReference>
<dbReference type="InterPro" id="IPR013856">
    <property type="entry name" value="Peptidase_M4_domain"/>
</dbReference>
<dbReference type="GO" id="GO:0004222">
    <property type="term" value="F:metalloendopeptidase activity"/>
    <property type="evidence" value="ECO:0007669"/>
    <property type="project" value="UniProtKB-UniRule"/>
</dbReference>
<dbReference type="CDD" id="cd09597">
    <property type="entry name" value="M4_TLP"/>
    <property type="match status" value="1"/>
</dbReference>
<evidence type="ECO:0000313" key="15">
    <source>
        <dbReference type="Proteomes" id="UP000263377"/>
    </source>
</evidence>
<evidence type="ECO:0000259" key="13">
    <source>
        <dbReference type="Pfam" id="PF07504"/>
    </source>
</evidence>
<evidence type="ECO:0000259" key="12">
    <source>
        <dbReference type="Pfam" id="PF02868"/>
    </source>
</evidence>
<proteinExistence type="inferred from homology"/>
<organism evidence="14 15">
    <name type="scientific">Kitasatospora xanthocidica</name>
    <dbReference type="NCBI Taxonomy" id="83382"/>
    <lineage>
        <taxon>Bacteria</taxon>
        <taxon>Bacillati</taxon>
        <taxon>Actinomycetota</taxon>
        <taxon>Actinomycetes</taxon>
        <taxon>Kitasatosporales</taxon>
        <taxon>Streptomycetaceae</taxon>
        <taxon>Kitasatospora</taxon>
    </lineage>
</organism>
<dbReference type="EMBL" id="QVIG01000001">
    <property type="protein sequence ID" value="RGD62637.1"/>
    <property type="molecule type" value="Genomic_DNA"/>
</dbReference>
<keyword evidence="9" id="KW-0964">Secreted</keyword>
<feature type="region of interest" description="Disordered" evidence="10">
    <location>
        <begin position="1"/>
        <end position="28"/>
    </location>
</feature>
<comment type="similarity">
    <text evidence="1 9">Belongs to the peptidase M4 family.</text>
</comment>
<dbReference type="AlphaFoldDB" id="A0A373A4Z3"/>
<evidence type="ECO:0000256" key="7">
    <source>
        <dbReference type="ARBA" id="ARBA00023049"/>
    </source>
</evidence>
<dbReference type="InterPro" id="IPR011096">
    <property type="entry name" value="FTP_domain"/>
</dbReference>
<dbReference type="EC" id="3.4.24.-" evidence="9"/>